<sequence>MECPSKKATWPADQLKCLYTNARSMGNKQDELEAILLQEGYSIVAITGTWWDESYDCSVAIDGYKLFRRDRRGRRGGGVALYVKKWLECEELLLKNSHQRVESLWAGIRDRDNKGNLVVGVYYRPPDQAEPVNDAFLLQLEEASRSQALILLGDFNHPDICWKSNMAGCRHSRKLLECLDDNFLRQEINSPTRRDAFLDLLVTNASEIIRDVKAEGSLGCS</sequence>
<dbReference type="InterPro" id="IPR005135">
    <property type="entry name" value="Endo/exonuclease/phosphatase"/>
</dbReference>
<dbReference type="GO" id="GO:0061343">
    <property type="term" value="P:cell adhesion involved in heart morphogenesis"/>
    <property type="evidence" value="ECO:0007669"/>
    <property type="project" value="TreeGrafter"/>
</dbReference>
<proteinExistence type="predicted"/>
<evidence type="ECO:0000313" key="3">
    <source>
        <dbReference type="Proteomes" id="UP000233556"/>
    </source>
</evidence>
<dbReference type="InterPro" id="IPR036691">
    <property type="entry name" value="Endo/exonu/phosph_ase_sf"/>
</dbReference>
<dbReference type="AlphaFoldDB" id="A0A2I0UIR0"/>
<dbReference type="GO" id="GO:0007508">
    <property type="term" value="P:larval heart development"/>
    <property type="evidence" value="ECO:0007669"/>
    <property type="project" value="TreeGrafter"/>
</dbReference>
<dbReference type="GO" id="GO:0003824">
    <property type="term" value="F:catalytic activity"/>
    <property type="evidence" value="ECO:0007669"/>
    <property type="project" value="InterPro"/>
</dbReference>
<name>A0A2I0UIR0_LIMLA</name>
<evidence type="ECO:0000259" key="1">
    <source>
        <dbReference type="Pfam" id="PF03372"/>
    </source>
</evidence>
<reference evidence="3" key="2">
    <citation type="submission" date="2017-12" db="EMBL/GenBank/DDBJ databases">
        <title>Genome sequence of the Bar-tailed Godwit (Limosa lapponica baueri).</title>
        <authorList>
            <person name="Lima N.C.B."/>
            <person name="Parody-Merino A.M."/>
            <person name="Battley P.F."/>
            <person name="Fidler A.E."/>
            <person name="Prosdocimi F."/>
        </authorList>
    </citation>
    <scope>NUCLEOTIDE SEQUENCE [LARGE SCALE GENOMIC DNA]</scope>
</reference>
<keyword evidence="3" id="KW-1185">Reference proteome</keyword>
<evidence type="ECO:0000313" key="2">
    <source>
        <dbReference type="EMBL" id="PKU45888.1"/>
    </source>
</evidence>
<dbReference type="EMBL" id="KZ505738">
    <property type="protein sequence ID" value="PKU45888.1"/>
    <property type="molecule type" value="Genomic_DNA"/>
</dbReference>
<protein>
    <submittedName>
        <fullName evidence="2">Mitochondrial fission process protein 1</fullName>
    </submittedName>
</protein>
<dbReference type="PANTHER" id="PTHR33395">
    <property type="entry name" value="TRANSCRIPTASE, PUTATIVE-RELATED-RELATED"/>
    <property type="match status" value="1"/>
</dbReference>
<dbReference type="Proteomes" id="UP000233556">
    <property type="component" value="Unassembled WGS sequence"/>
</dbReference>
<reference evidence="3" key="1">
    <citation type="submission" date="2017-11" db="EMBL/GenBank/DDBJ databases">
        <authorList>
            <person name="Lima N.C."/>
            <person name="Parody-Merino A.M."/>
            <person name="Battley P.F."/>
            <person name="Fidler A.E."/>
            <person name="Prosdocimi F."/>
        </authorList>
    </citation>
    <scope>NUCLEOTIDE SEQUENCE [LARGE SCALE GENOMIC DNA]</scope>
</reference>
<dbReference type="SUPFAM" id="SSF56219">
    <property type="entry name" value="DNase I-like"/>
    <property type="match status" value="1"/>
</dbReference>
<accession>A0A2I0UIR0</accession>
<dbReference type="Pfam" id="PF03372">
    <property type="entry name" value="Exo_endo_phos"/>
    <property type="match status" value="1"/>
</dbReference>
<dbReference type="PANTHER" id="PTHR33395:SF22">
    <property type="entry name" value="REVERSE TRANSCRIPTASE DOMAIN-CONTAINING PROTEIN"/>
    <property type="match status" value="1"/>
</dbReference>
<dbReference type="GO" id="GO:0031012">
    <property type="term" value="C:extracellular matrix"/>
    <property type="evidence" value="ECO:0007669"/>
    <property type="project" value="TreeGrafter"/>
</dbReference>
<feature type="domain" description="Endonuclease/exonuclease/phosphatase" evidence="1">
    <location>
        <begin position="21"/>
        <end position="165"/>
    </location>
</feature>
<organism evidence="2 3">
    <name type="scientific">Limosa lapponica baueri</name>
    <dbReference type="NCBI Taxonomy" id="1758121"/>
    <lineage>
        <taxon>Eukaryota</taxon>
        <taxon>Metazoa</taxon>
        <taxon>Chordata</taxon>
        <taxon>Craniata</taxon>
        <taxon>Vertebrata</taxon>
        <taxon>Euteleostomi</taxon>
        <taxon>Archelosauria</taxon>
        <taxon>Archosauria</taxon>
        <taxon>Dinosauria</taxon>
        <taxon>Saurischia</taxon>
        <taxon>Theropoda</taxon>
        <taxon>Coelurosauria</taxon>
        <taxon>Aves</taxon>
        <taxon>Neognathae</taxon>
        <taxon>Neoaves</taxon>
        <taxon>Charadriiformes</taxon>
        <taxon>Scolopacidae</taxon>
        <taxon>Limosa</taxon>
    </lineage>
</organism>
<gene>
    <name evidence="2" type="ORF">llap_3830</name>
</gene>
<dbReference type="OrthoDB" id="6152807at2759"/>
<dbReference type="Gene3D" id="3.60.10.10">
    <property type="entry name" value="Endonuclease/exonuclease/phosphatase"/>
    <property type="match status" value="1"/>
</dbReference>